<reference evidence="1" key="2">
    <citation type="submission" date="2022-01" db="EMBL/GenBank/DDBJ databases">
        <authorList>
            <person name="Yamashiro T."/>
            <person name="Shiraishi A."/>
            <person name="Satake H."/>
            <person name="Nakayama K."/>
        </authorList>
    </citation>
    <scope>NUCLEOTIDE SEQUENCE</scope>
</reference>
<reference evidence="1" key="1">
    <citation type="journal article" date="2022" name="Int. J. Mol. Sci.">
        <title>Draft Genome of Tanacetum Coccineum: Genomic Comparison of Closely Related Tanacetum-Family Plants.</title>
        <authorList>
            <person name="Yamashiro T."/>
            <person name="Shiraishi A."/>
            <person name="Nakayama K."/>
            <person name="Satake H."/>
        </authorList>
    </citation>
    <scope>NUCLEOTIDE SEQUENCE</scope>
</reference>
<protein>
    <submittedName>
        <fullName evidence="1">Uncharacterized protein</fullName>
    </submittedName>
</protein>
<organism evidence="1 2">
    <name type="scientific">Tanacetum coccineum</name>
    <dbReference type="NCBI Taxonomy" id="301880"/>
    <lineage>
        <taxon>Eukaryota</taxon>
        <taxon>Viridiplantae</taxon>
        <taxon>Streptophyta</taxon>
        <taxon>Embryophyta</taxon>
        <taxon>Tracheophyta</taxon>
        <taxon>Spermatophyta</taxon>
        <taxon>Magnoliopsida</taxon>
        <taxon>eudicotyledons</taxon>
        <taxon>Gunneridae</taxon>
        <taxon>Pentapetalae</taxon>
        <taxon>asterids</taxon>
        <taxon>campanulids</taxon>
        <taxon>Asterales</taxon>
        <taxon>Asteraceae</taxon>
        <taxon>Asteroideae</taxon>
        <taxon>Anthemideae</taxon>
        <taxon>Anthemidinae</taxon>
        <taxon>Tanacetum</taxon>
    </lineage>
</organism>
<name>A0ABQ5B2P9_9ASTR</name>
<gene>
    <name evidence="1" type="ORF">Tco_0841671</name>
</gene>
<sequence length="275" mass="31012">MVARLGTIRLHNSMVRLMMLLRLDHVTKNTNVVGAHRERGASSGCRCTEVSASEEEEWTVGQASLTKGVVSTCSTLVVGRNRITVVDVSMLQTLLVRLMIKWPYVLTKANLRKLEVNVSIDVDYDVWLPLASVHEVNDRMKNLFYRYFTGKRLAFPLWNGLCATIRKSMDSKNYLFEALSVENIDIDGNKATTSGTLEEWKSSTFLVERINVFEKQMLEGKLVLVDDDENPFEKVDFLGNTGSKDEVEPVDNETESYLASKPMGVGYGMKSLLEE</sequence>
<dbReference type="EMBL" id="BQNB010012731">
    <property type="protein sequence ID" value="GJT07209.1"/>
    <property type="molecule type" value="Genomic_DNA"/>
</dbReference>
<accession>A0ABQ5B2P9</accession>
<keyword evidence="2" id="KW-1185">Reference proteome</keyword>
<dbReference type="Proteomes" id="UP001151760">
    <property type="component" value="Unassembled WGS sequence"/>
</dbReference>
<evidence type="ECO:0000313" key="1">
    <source>
        <dbReference type="EMBL" id="GJT07209.1"/>
    </source>
</evidence>
<evidence type="ECO:0000313" key="2">
    <source>
        <dbReference type="Proteomes" id="UP001151760"/>
    </source>
</evidence>
<proteinExistence type="predicted"/>
<comment type="caution">
    <text evidence="1">The sequence shown here is derived from an EMBL/GenBank/DDBJ whole genome shotgun (WGS) entry which is preliminary data.</text>
</comment>